<dbReference type="InterPro" id="IPR012340">
    <property type="entry name" value="NA-bd_OB-fold"/>
</dbReference>
<protein>
    <recommendedName>
        <fullName evidence="10">Small ribosomal subunit biogenesis GTPase RsgA</fullName>
        <ecNumber evidence="10">3.6.1.-</ecNumber>
    </recommendedName>
</protein>
<evidence type="ECO:0000313" key="20">
    <source>
        <dbReference type="Proteomes" id="UP000441609"/>
    </source>
</evidence>
<dbReference type="CDD" id="cd04466">
    <property type="entry name" value="S1_YloQ_GTPase"/>
    <property type="match status" value="1"/>
</dbReference>
<dbReference type="CDD" id="cd01854">
    <property type="entry name" value="YjeQ_EngC"/>
    <property type="match status" value="1"/>
</dbReference>
<dbReference type="EMBL" id="WKMC01000002">
    <property type="protein sequence ID" value="MRZ49672.1"/>
    <property type="molecule type" value="Genomic_DNA"/>
</dbReference>
<evidence type="ECO:0000256" key="7">
    <source>
        <dbReference type="ARBA" id="ARBA00022833"/>
    </source>
</evidence>
<keyword evidence="5 10" id="KW-0547">Nucleotide-binding</keyword>
<evidence type="ECO:0000259" key="11">
    <source>
        <dbReference type="PROSITE" id="PS50936"/>
    </source>
</evidence>
<dbReference type="InterPro" id="IPR010914">
    <property type="entry name" value="RsgA_GTPase_dom"/>
</dbReference>
<keyword evidence="8 10" id="KW-0694">RNA-binding</keyword>
<dbReference type="GO" id="GO:0005737">
    <property type="term" value="C:cytoplasm"/>
    <property type="evidence" value="ECO:0007669"/>
    <property type="project" value="UniProtKB-SubCell"/>
</dbReference>
<dbReference type="InterPro" id="IPR031944">
    <property type="entry name" value="RsgA_N"/>
</dbReference>
<evidence type="ECO:0000313" key="15">
    <source>
        <dbReference type="EMBL" id="MSB71990.1"/>
    </source>
</evidence>
<sequence>MRGLVIKNTGSWYTVRTEDGRDIESKIKGNFRLKDIKSTNPVAVGDRVVIDINKEGTAFITEIEERKNYIIRRASNLSKQSHIIAANLDQAMLIVTVNYPITTTIFIDRFLATAEAYRVPVKLVFNKIDRYNNEDQRALENLIELYTSIGYPCSTLCARAEEGLDALKADLKDKITLLSGHSGVGKSTIINKLVPGVNLRTGDISEYHNKGMHTTTFSEMISLPGGGYLIDTPGIKGFGTIEMADAEISHYFRELFKYSEECRFNNCTHRHEPGCAVIQAVNDGLISESRYKSYLSILDDRMESKYREEF</sequence>
<organism evidence="13 17">
    <name type="scientific">Parabacteroides distasonis</name>
    <dbReference type="NCBI Taxonomy" id="823"/>
    <lineage>
        <taxon>Bacteria</taxon>
        <taxon>Pseudomonadati</taxon>
        <taxon>Bacteroidota</taxon>
        <taxon>Bacteroidia</taxon>
        <taxon>Bacteroidales</taxon>
        <taxon>Tannerellaceae</taxon>
        <taxon>Parabacteroides</taxon>
    </lineage>
</organism>
<reference evidence="16 18" key="2">
    <citation type="submission" date="2018-08" db="EMBL/GenBank/DDBJ databases">
        <title>A genome reference for cultivated species of the human gut microbiota.</title>
        <authorList>
            <person name="Zou Y."/>
            <person name="Xue W."/>
            <person name="Luo G."/>
        </authorList>
    </citation>
    <scope>NUCLEOTIDE SEQUENCE [LARGE SCALE GENOMIC DNA]</scope>
    <source>
        <strain evidence="16 18">AM30-4</strain>
    </source>
</reference>
<keyword evidence="9 10" id="KW-0342">GTP-binding</keyword>
<dbReference type="PROSITE" id="PS50936">
    <property type="entry name" value="ENGC_GTPASE"/>
    <property type="match status" value="1"/>
</dbReference>
<evidence type="ECO:0000256" key="4">
    <source>
        <dbReference type="ARBA" id="ARBA00022730"/>
    </source>
</evidence>
<dbReference type="GO" id="GO:0046872">
    <property type="term" value="F:metal ion binding"/>
    <property type="evidence" value="ECO:0007669"/>
    <property type="project" value="UniProtKB-KW"/>
</dbReference>
<keyword evidence="2 10" id="KW-0690">Ribosome biogenesis</keyword>
<evidence type="ECO:0000313" key="18">
    <source>
        <dbReference type="Proteomes" id="UP000284660"/>
    </source>
</evidence>
<gene>
    <name evidence="10 13" type="primary">rsgA</name>
    <name evidence="16" type="ORF">DW782_04850</name>
    <name evidence="13" type="ORF">ERS852380_00141</name>
    <name evidence="14" type="ORF">GKD66_05360</name>
    <name evidence="15" type="ORF">GKD70_01555</name>
</gene>
<keyword evidence="4 10" id="KW-0699">rRNA-binding</keyword>
<dbReference type="InterPro" id="IPR030378">
    <property type="entry name" value="G_CP_dom"/>
</dbReference>
<dbReference type="AlphaFoldDB" id="A0A173WDK4"/>
<dbReference type="PROSITE" id="PS51721">
    <property type="entry name" value="G_CP"/>
    <property type="match status" value="1"/>
</dbReference>
<feature type="binding site" evidence="10">
    <location>
        <position position="269"/>
    </location>
    <ligand>
        <name>Zn(2+)</name>
        <dbReference type="ChEBI" id="CHEBI:29105"/>
    </ligand>
</feature>
<evidence type="ECO:0000313" key="16">
    <source>
        <dbReference type="EMBL" id="RHD77279.1"/>
    </source>
</evidence>
<dbReference type="GO" id="GO:0005525">
    <property type="term" value="F:GTP binding"/>
    <property type="evidence" value="ECO:0007669"/>
    <property type="project" value="UniProtKB-UniRule"/>
</dbReference>
<dbReference type="Pfam" id="PF16745">
    <property type="entry name" value="RsgA_N"/>
    <property type="match status" value="1"/>
</dbReference>
<name>A0A173WDK4_PARDI</name>
<dbReference type="GO" id="GO:0042274">
    <property type="term" value="P:ribosomal small subunit biogenesis"/>
    <property type="evidence" value="ECO:0007669"/>
    <property type="project" value="UniProtKB-UniRule"/>
</dbReference>
<evidence type="ECO:0000313" key="19">
    <source>
        <dbReference type="Proteomes" id="UP000441358"/>
    </source>
</evidence>
<reference evidence="19 20" key="3">
    <citation type="journal article" date="2019" name="Nat. Med.">
        <title>A library of human gut bacterial isolates paired with longitudinal multiomics data enables mechanistic microbiome research.</title>
        <authorList>
            <person name="Poyet M."/>
            <person name="Groussin M."/>
            <person name="Gibbons S.M."/>
            <person name="Avila-Pacheco J."/>
            <person name="Jiang X."/>
            <person name="Kearney S.M."/>
            <person name="Perrotta A.R."/>
            <person name="Berdy B."/>
            <person name="Zhao S."/>
            <person name="Lieberman T.D."/>
            <person name="Swanson P.K."/>
            <person name="Smith M."/>
            <person name="Roesemann S."/>
            <person name="Alexander J.E."/>
            <person name="Rich S.A."/>
            <person name="Livny J."/>
            <person name="Vlamakis H."/>
            <person name="Clish C."/>
            <person name="Bullock K."/>
            <person name="Deik A."/>
            <person name="Scott J."/>
            <person name="Pierce K.A."/>
            <person name="Xavier R.J."/>
            <person name="Alm E.J."/>
        </authorList>
    </citation>
    <scope>NUCLEOTIDE SEQUENCE [LARGE SCALE GENOMIC DNA]</scope>
    <source>
        <strain evidence="15 20">BIOML-A20</strain>
        <strain evidence="14 19">BIOML-A32</strain>
    </source>
</reference>
<feature type="binding site" evidence="10">
    <location>
        <position position="267"/>
    </location>
    <ligand>
        <name>Zn(2+)</name>
        <dbReference type="ChEBI" id="CHEBI:29105"/>
    </ligand>
</feature>
<evidence type="ECO:0000313" key="13">
    <source>
        <dbReference type="EMBL" id="CUN36527.1"/>
    </source>
</evidence>
<reference evidence="13 17" key="1">
    <citation type="submission" date="2015-09" db="EMBL/GenBank/DDBJ databases">
        <authorList>
            <consortium name="Pathogen Informatics"/>
        </authorList>
    </citation>
    <scope>NUCLEOTIDE SEQUENCE [LARGE SCALE GENOMIC DNA]</scope>
    <source>
        <strain evidence="13 17">2789STDY5608822</strain>
    </source>
</reference>
<proteinExistence type="inferred from homology"/>
<dbReference type="EMBL" id="QSJN01000002">
    <property type="protein sequence ID" value="RHD77279.1"/>
    <property type="molecule type" value="Genomic_DNA"/>
</dbReference>
<dbReference type="PANTHER" id="PTHR32120:SF11">
    <property type="entry name" value="SMALL RIBOSOMAL SUBUNIT BIOGENESIS GTPASE RSGA 1, MITOCHONDRIAL-RELATED"/>
    <property type="match status" value="1"/>
</dbReference>
<feature type="binding site" evidence="10">
    <location>
        <position position="262"/>
    </location>
    <ligand>
        <name>Zn(2+)</name>
        <dbReference type="ChEBI" id="CHEBI:29105"/>
    </ligand>
</feature>
<dbReference type="SUPFAM" id="SSF52540">
    <property type="entry name" value="P-loop containing nucleoside triphosphate hydrolases"/>
    <property type="match status" value="1"/>
</dbReference>
<dbReference type="NCBIfam" id="TIGR00157">
    <property type="entry name" value="ribosome small subunit-dependent GTPase A"/>
    <property type="match status" value="1"/>
</dbReference>
<keyword evidence="1 10" id="KW-0963">Cytoplasm</keyword>
<dbReference type="PANTHER" id="PTHR32120">
    <property type="entry name" value="SMALL RIBOSOMAL SUBUNIT BIOGENESIS GTPASE RSGA"/>
    <property type="match status" value="1"/>
</dbReference>
<comment type="caution">
    <text evidence="13">The sequence shown here is derived from an EMBL/GenBank/DDBJ whole genome shotgun (WGS) entry which is preliminary data.</text>
</comment>
<dbReference type="OrthoDB" id="9809485at2"/>
<evidence type="ECO:0000256" key="9">
    <source>
        <dbReference type="ARBA" id="ARBA00023134"/>
    </source>
</evidence>
<dbReference type="RefSeq" id="WP_005859746.1">
    <property type="nucleotide sequence ID" value="NZ_BQOC01000003.1"/>
</dbReference>
<feature type="binding site" evidence="10">
    <location>
        <position position="275"/>
    </location>
    <ligand>
        <name>Zn(2+)</name>
        <dbReference type="ChEBI" id="CHEBI:29105"/>
    </ligand>
</feature>
<dbReference type="Proteomes" id="UP000284660">
    <property type="component" value="Unassembled WGS sequence"/>
</dbReference>
<comment type="similarity">
    <text evidence="10">Belongs to the TRAFAC class YlqF/YawG GTPase family. RsgA subfamily.</text>
</comment>
<dbReference type="EMBL" id="CYYK01000001">
    <property type="protein sequence ID" value="CUN36527.1"/>
    <property type="molecule type" value="Genomic_DNA"/>
</dbReference>
<accession>A0A173WDK4</accession>
<dbReference type="InterPro" id="IPR027417">
    <property type="entry name" value="P-loop_NTPase"/>
</dbReference>
<evidence type="ECO:0000313" key="14">
    <source>
        <dbReference type="EMBL" id="MRZ49672.1"/>
    </source>
</evidence>
<keyword evidence="6 10" id="KW-0378">Hydrolase</keyword>
<comment type="subunit">
    <text evidence="10">Monomer. Associates with 30S ribosomal subunit, binds 16S rRNA.</text>
</comment>
<evidence type="ECO:0000256" key="2">
    <source>
        <dbReference type="ARBA" id="ARBA00022517"/>
    </source>
</evidence>
<evidence type="ECO:0000256" key="5">
    <source>
        <dbReference type="ARBA" id="ARBA00022741"/>
    </source>
</evidence>
<dbReference type="Pfam" id="PF03193">
    <property type="entry name" value="RsgA_GTPase"/>
    <property type="match status" value="1"/>
</dbReference>
<keyword evidence="3 10" id="KW-0479">Metal-binding</keyword>
<evidence type="ECO:0000313" key="17">
    <source>
        <dbReference type="Proteomes" id="UP000095455"/>
    </source>
</evidence>
<dbReference type="GO" id="GO:0019843">
    <property type="term" value="F:rRNA binding"/>
    <property type="evidence" value="ECO:0007669"/>
    <property type="project" value="UniProtKB-KW"/>
</dbReference>
<dbReference type="EMBL" id="WKMO01000001">
    <property type="protein sequence ID" value="MSB71990.1"/>
    <property type="molecule type" value="Genomic_DNA"/>
</dbReference>
<dbReference type="EC" id="3.6.1.-" evidence="10"/>
<evidence type="ECO:0000256" key="8">
    <source>
        <dbReference type="ARBA" id="ARBA00022884"/>
    </source>
</evidence>
<dbReference type="Gene3D" id="3.40.50.300">
    <property type="entry name" value="P-loop containing nucleotide triphosphate hydrolases"/>
    <property type="match status" value="1"/>
</dbReference>
<comment type="function">
    <text evidence="10">One of several proteins that assist in the late maturation steps of the functional core of the 30S ribosomal subunit. Helps release RbfA from mature subunits. May play a role in the assembly of ribosomal proteins into the subunit. Circularly permuted GTPase that catalyzes slow GTP hydrolysis, GTPase activity is stimulated by the 30S ribosomal subunit.</text>
</comment>
<feature type="binding site" evidence="10">
    <location>
        <begin position="180"/>
        <end position="188"/>
    </location>
    <ligand>
        <name>GTP</name>
        <dbReference type="ChEBI" id="CHEBI:37565"/>
    </ligand>
</feature>
<evidence type="ECO:0000256" key="10">
    <source>
        <dbReference type="HAMAP-Rule" id="MF_01820"/>
    </source>
</evidence>
<dbReference type="Proteomes" id="UP000441609">
    <property type="component" value="Unassembled WGS sequence"/>
</dbReference>
<keyword evidence="7 10" id="KW-0862">Zinc</keyword>
<dbReference type="Gene3D" id="1.10.40.50">
    <property type="entry name" value="Probable gtpase engc, domain 3"/>
    <property type="match status" value="1"/>
</dbReference>
<comment type="cofactor">
    <cofactor evidence="10">
        <name>Zn(2+)</name>
        <dbReference type="ChEBI" id="CHEBI:29105"/>
    </cofactor>
    <text evidence="10">Binds 1 zinc ion per subunit.</text>
</comment>
<evidence type="ECO:0000256" key="1">
    <source>
        <dbReference type="ARBA" id="ARBA00022490"/>
    </source>
</evidence>
<feature type="domain" description="EngC GTPase" evidence="11">
    <location>
        <begin position="86"/>
        <end position="236"/>
    </location>
</feature>
<evidence type="ECO:0000256" key="3">
    <source>
        <dbReference type="ARBA" id="ARBA00022723"/>
    </source>
</evidence>
<evidence type="ECO:0000256" key="6">
    <source>
        <dbReference type="ARBA" id="ARBA00022801"/>
    </source>
</evidence>
<dbReference type="InterPro" id="IPR004881">
    <property type="entry name" value="Ribosome_biogen_GTPase_RsgA"/>
</dbReference>
<dbReference type="GO" id="GO:0003924">
    <property type="term" value="F:GTPase activity"/>
    <property type="evidence" value="ECO:0007669"/>
    <property type="project" value="UniProtKB-UniRule"/>
</dbReference>
<feature type="domain" description="CP-type G" evidence="12">
    <location>
        <begin position="77"/>
        <end position="238"/>
    </location>
</feature>
<dbReference type="SUPFAM" id="SSF50249">
    <property type="entry name" value="Nucleic acid-binding proteins"/>
    <property type="match status" value="1"/>
</dbReference>
<dbReference type="HAMAP" id="MF_01820">
    <property type="entry name" value="GTPase_RsgA"/>
    <property type="match status" value="1"/>
</dbReference>
<comment type="subcellular location">
    <subcellularLocation>
        <location evidence="10">Cytoplasm</location>
    </subcellularLocation>
</comment>
<feature type="binding site" evidence="10">
    <location>
        <begin position="126"/>
        <end position="129"/>
    </location>
    <ligand>
        <name>GTP</name>
        <dbReference type="ChEBI" id="CHEBI:37565"/>
    </ligand>
</feature>
<dbReference type="Gene3D" id="2.40.50.140">
    <property type="entry name" value="Nucleic acid-binding proteins"/>
    <property type="match status" value="1"/>
</dbReference>
<evidence type="ECO:0000259" key="12">
    <source>
        <dbReference type="PROSITE" id="PS51721"/>
    </source>
</evidence>
<dbReference type="Proteomes" id="UP000441358">
    <property type="component" value="Unassembled WGS sequence"/>
</dbReference>
<dbReference type="Proteomes" id="UP000095455">
    <property type="component" value="Unassembled WGS sequence"/>
</dbReference>